<dbReference type="Pfam" id="PF21984">
    <property type="entry name" value="DnaD_N"/>
    <property type="match status" value="1"/>
</dbReference>
<dbReference type="Proteomes" id="UP000249522">
    <property type="component" value="Unassembled WGS sequence"/>
</dbReference>
<evidence type="ECO:0000313" key="6">
    <source>
        <dbReference type="Proteomes" id="UP000249522"/>
    </source>
</evidence>
<feature type="domain" description="DnaB/C C-terminal" evidence="3">
    <location>
        <begin position="154"/>
        <end position="226"/>
    </location>
</feature>
<accession>A0A2W1LQ97</accession>
<dbReference type="NCBIfam" id="TIGR01446">
    <property type="entry name" value="DnaD_dom"/>
    <property type="match status" value="1"/>
</dbReference>
<dbReference type="RefSeq" id="WP_111149246.1">
    <property type="nucleotide sequence ID" value="NZ_QKRB01000057.1"/>
</dbReference>
<comment type="caution">
    <text evidence="5">The sequence shown here is derived from an EMBL/GenBank/DDBJ whole genome shotgun (WGS) entry which is preliminary data.</text>
</comment>
<sequence>MKDGNRDAFVHGMTAAMSGGGVFVPAVLLRSHRAIGLTDTDTMLLIHIAAFKQAENVEFPTLEQLGERMGLSAKVVGQHVQRLMKEGFLAIDEYIDPVSGIQSETYNWNGWIVKAAEWVTEHPVRGGSTVQESESRERSFAPPAPTPTPDINLFSLFEQEFGRPLSPMELETISGWLDADRYPEELVRFALKEAVFAGKLHFRYIDRILLEWSRNRVTNSEEARAHANRFRSGSNRKS</sequence>
<organism evidence="5 6">
    <name type="scientific">Paenibacillus sambharensis</name>
    <dbReference type="NCBI Taxonomy" id="1803190"/>
    <lineage>
        <taxon>Bacteria</taxon>
        <taxon>Bacillati</taxon>
        <taxon>Bacillota</taxon>
        <taxon>Bacilli</taxon>
        <taxon>Bacillales</taxon>
        <taxon>Paenibacillaceae</taxon>
        <taxon>Paenibacillus</taxon>
    </lineage>
</organism>
<dbReference type="Gene3D" id="1.10.10.10">
    <property type="entry name" value="Winged helix-like DNA-binding domain superfamily/Winged helix DNA-binding domain"/>
    <property type="match status" value="1"/>
</dbReference>
<feature type="domain" description="DnaD N-terminal" evidence="4">
    <location>
        <begin position="24"/>
        <end position="109"/>
    </location>
</feature>
<reference evidence="5 6" key="1">
    <citation type="submission" date="2018-06" db="EMBL/GenBank/DDBJ databases">
        <title>Paenibacillus imtechensis sp. nov.</title>
        <authorList>
            <person name="Pinnaka A.K."/>
            <person name="Singh H."/>
            <person name="Kaur M."/>
        </authorList>
    </citation>
    <scope>NUCLEOTIDE SEQUENCE [LARGE SCALE GENOMIC DNA]</scope>
    <source>
        <strain evidence="5 6">SMB1</strain>
    </source>
</reference>
<dbReference type="InterPro" id="IPR006343">
    <property type="entry name" value="DnaB/C_C"/>
</dbReference>
<comment type="similarity">
    <text evidence="1">Belongs to the DnaB/DnaD family.</text>
</comment>
<keyword evidence="6" id="KW-1185">Reference proteome</keyword>
<dbReference type="InterPro" id="IPR053162">
    <property type="entry name" value="DnaD"/>
</dbReference>
<evidence type="ECO:0000259" key="4">
    <source>
        <dbReference type="Pfam" id="PF21984"/>
    </source>
</evidence>
<dbReference type="PANTHER" id="PTHR37293">
    <property type="entry name" value="PHAGE REPLICATION PROTEIN-RELATED"/>
    <property type="match status" value="1"/>
</dbReference>
<dbReference type="InterPro" id="IPR053843">
    <property type="entry name" value="DnaD_N"/>
</dbReference>
<evidence type="ECO:0000313" key="5">
    <source>
        <dbReference type="EMBL" id="PZD93577.1"/>
    </source>
</evidence>
<dbReference type="PANTHER" id="PTHR37293:SF6">
    <property type="entry name" value="DNA REPLICATION PROTEIN DNAD"/>
    <property type="match status" value="1"/>
</dbReference>
<dbReference type="InterPro" id="IPR034829">
    <property type="entry name" value="DnaD-like_sf"/>
</dbReference>
<dbReference type="OrthoDB" id="9770238at2"/>
<dbReference type="InterPro" id="IPR036388">
    <property type="entry name" value="WH-like_DNA-bd_sf"/>
</dbReference>
<dbReference type="Gene3D" id="1.10.10.630">
    <property type="entry name" value="DnaD domain-like"/>
    <property type="match status" value="1"/>
</dbReference>
<proteinExistence type="inferred from homology"/>
<name>A0A2W1LQ97_9BACL</name>
<protein>
    <submittedName>
        <fullName evidence="5">DNA replication protein DnaD</fullName>
    </submittedName>
</protein>
<evidence type="ECO:0000256" key="2">
    <source>
        <dbReference type="SAM" id="MobiDB-lite"/>
    </source>
</evidence>
<evidence type="ECO:0000259" key="3">
    <source>
        <dbReference type="Pfam" id="PF07261"/>
    </source>
</evidence>
<evidence type="ECO:0000256" key="1">
    <source>
        <dbReference type="ARBA" id="ARBA00093462"/>
    </source>
</evidence>
<dbReference type="Pfam" id="PF07261">
    <property type="entry name" value="DnaB_2"/>
    <property type="match status" value="1"/>
</dbReference>
<dbReference type="SUPFAM" id="SSF158499">
    <property type="entry name" value="DnaD domain-like"/>
    <property type="match status" value="1"/>
</dbReference>
<dbReference type="EMBL" id="QKRB01000057">
    <property type="protein sequence ID" value="PZD93577.1"/>
    <property type="molecule type" value="Genomic_DNA"/>
</dbReference>
<dbReference type="AlphaFoldDB" id="A0A2W1LQ97"/>
<feature type="region of interest" description="Disordered" evidence="2">
    <location>
        <begin position="124"/>
        <end position="147"/>
    </location>
</feature>
<gene>
    <name evidence="5" type="ORF">DNH61_23450</name>
</gene>